<accession>A0A4R2PC73</accession>
<evidence type="ECO:0000256" key="1">
    <source>
        <dbReference type="SAM" id="MobiDB-lite"/>
    </source>
</evidence>
<dbReference type="RefSeq" id="WP_132709159.1">
    <property type="nucleotide sequence ID" value="NZ_JACIGF010000010.1"/>
</dbReference>
<dbReference type="InParanoid" id="A0A4R2PC73"/>
<dbReference type="AlphaFoldDB" id="A0A4R2PC73"/>
<organism evidence="2 3">
    <name type="scientific">Rhodothalassium salexigens DSM 2132</name>
    <dbReference type="NCBI Taxonomy" id="1188247"/>
    <lineage>
        <taxon>Bacteria</taxon>
        <taxon>Pseudomonadati</taxon>
        <taxon>Pseudomonadota</taxon>
        <taxon>Alphaproteobacteria</taxon>
        <taxon>Rhodothalassiales</taxon>
        <taxon>Rhodothalassiaceae</taxon>
        <taxon>Rhodothalassium</taxon>
    </lineage>
</organism>
<dbReference type="Proteomes" id="UP000295399">
    <property type="component" value="Unassembled WGS sequence"/>
</dbReference>
<keyword evidence="3" id="KW-1185">Reference proteome</keyword>
<evidence type="ECO:0000313" key="2">
    <source>
        <dbReference type="EMBL" id="TCP31934.1"/>
    </source>
</evidence>
<name>A0A4R2PC73_RHOSA</name>
<sequence length="160" mass="18065">MTRQQWIVCGAEFIEGDVIRWHESVFQPNRYDRSQRVKVGHRAVTAQVLFDPMDSNEMLELEVVASEGRNAYQVGDTLRRARRTVSREDTERLAWSDEEARASVVDSLPEAQLKAVREAQTQIPKPLAQPGYSQKIPSAGTTGAPWRRKRKATGAYAAKP</sequence>
<protein>
    <submittedName>
        <fullName evidence="2">Uncharacterized protein</fullName>
    </submittedName>
</protein>
<comment type="caution">
    <text evidence="2">The sequence shown here is derived from an EMBL/GenBank/DDBJ whole genome shotgun (WGS) entry which is preliminary data.</text>
</comment>
<feature type="region of interest" description="Disordered" evidence="1">
    <location>
        <begin position="119"/>
        <end position="160"/>
    </location>
</feature>
<gene>
    <name evidence="2" type="ORF">EV659_11010</name>
</gene>
<evidence type="ECO:0000313" key="3">
    <source>
        <dbReference type="Proteomes" id="UP000295399"/>
    </source>
</evidence>
<reference evidence="2 3" key="1">
    <citation type="submission" date="2019-03" db="EMBL/GenBank/DDBJ databases">
        <title>Genomic Encyclopedia of Type Strains, Phase IV (KMG-IV): sequencing the most valuable type-strain genomes for metagenomic binning, comparative biology and taxonomic classification.</title>
        <authorList>
            <person name="Goeker M."/>
        </authorList>
    </citation>
    <scope>NUCLEOTIDE SEQUENCE [LARGE SCALE GENOMIC DNA]</scope>
    <source>
        <strain evidence="2 3">DSM 2132</strain>
    </source>
</reference>
<dbReference type="EMBL" id="SLXO01000010">
    <property type="protein sequence ID" value="TCP31934.1"/>
    <property type="molecule type" value="Genomic_DNA"/>
</dbReference>
<proteinExistence type="predicted"/>
<dbReference type="OrthoDB" id="7594775at2"/>
<feature type="compositionally biased region" description="Polar residues" evidence="1">
    <location>
        <begin position="131"/>
        <end position="141"/>
    </location>
</feature>